<dbReference type="InterPro" id="IPR052216">
    <property type="entry name" value="CRISPR_Csm3_endoribonuclease"/>
</dbReference>
<dbReference type="Pfam" id="PF03787">
    <property type="entry name" value="RAMPs"/>
    <property type="match status" value="1"/>
</dbReference>
<accession>A0A1I5T1U0</accession>
<dbReference type="Proteomes" id="UP000198577">
    <property type="component" value="Unassembled WGS sequence"/>
</dbReference>
<protein>
    <submittedName>
        <fullName evidence="3">CRISPR-associated protein, Csx7 family</fullName>
    </submittedName>
</protein>
<name>A0A1I5T1U0_9FIRM</name>
<organism evidence="3 4">
    <name type="scientific">Caldicoprobacter faecalis</name>
    <dbReference type="NCBI Taxonomy" id="937334"/>
    <lineage>
        <taxon>Bacteria</taxon>
        <taxon>Bacillati</taxon>
        <taxon>Bacillota</taxon>
        <taxon>Clostridia</taxon>
        <taxon>Caldicoprobacterales</taxon>
        <taxon>Caldicoprobacteraceae</taxon>
        <taxon>Caldicoprobacter</taxon>
    </lineage>
</organism>
<proteinExistence type="predicted"/>
<keyword evidence="1" id="KW-0051">Antiviral defense</keyword>
<evidence type="ECO:0000313" key="3">
    <source>
        <dbReference type="EMBL" id="SFP76938.1"/>
    </source>
</evidence>
<dbReference type="NCBIfam" id="TIGR02581">
    <property type="entry name" value="cas_cyan_RAMP"/>
    <property type="match status" value="1"/>
</dbReference>
<dbReference type="InterPro" id="IPR005537">
    <property type="entry name" value="RAMP_III_fam"/>
</dbReference>
<dbReference type="AlphaFoldDB" id="A0A1I5T1U0"/>
<dbReference type="STRING" id="937334.SAMN05444406_103142"/>
<dbReference type="PANTHER" id="PTHR35579:SF6">
    <property type="entry name" value="DUF324 DOMAIN-CONTAINING PROTEIN"/>
    <property type="match status" value="1"/>
</dbReference>
<dbReference type="EMBL" id="FOXR01000003">
    <property type="protein sequence ID" value="SFP76938.1"/>
    <property type="molecule type" value="Genomic_DNA"/>
</dbReference>
<evidence type="ECO:0000256" key="1">
    <source>
        <dbReference type="ARBA" id="ARBA00023118"/>
    </source>
</evidence>
<sequence>MLLDRFYNKYIIKGTLIADTPIHIGSGEESFDPVQVDNSVIRDSNGNPYIPGSSLKGVLRSYLETLLISGVDERFNACLIVNEPCLDNDDVKSIKETCKSSQSNQNVDRLVAEEIYKKMCTVCRIFGNQYFASKLVVNDCTLKEDKAYVERRDGVGIDRDTGTAADKKKYTFEQLAAGAKFDFCMTVDNLEPEYEELLKLMINVLKSGELRVGGKTSVGLGCIRLTDVSAYKIEHKNLKQYLLEGLKDEMRWQYV</sequence>
<keyword evidence="4" id="KW-1185">Reference proteome</keyword>
<gene>
    <name evidence="3" type="ORF">SAMN05444406_103142</name>
</gene>
<evidence type="ECO:0000313" key="4">
    <source>
        <dbReference type="Proteomes" id="UP000198577"/>
    </source>
</evidence>
<dbReference type="InterPro" id="IPR013411">
    <property type="entry name" value="CRISPR-assoc_RAMP_Csx7"/>
</dbReference>
<dbReference type="RefSeq" id="WP_025748579.1">
    <property type="nucleotide sequence ID" value="NZ_FOXR01000003.1"/>
</dbReference>
<reference evidence="3 4" key="1">
    <citation type="submission" date="2016-10" db="EMBL/GenBank/DDBJ databases">
        <authorList>
            <person name="de Groot N.N."/>
        </authorList>
    </citation>
    <scope>NUCLEOTIDE SEQUENCE [LARGE SCALE GENOMIC DNA]</scope>
    <source>
        <strain evidence="3 4">DSM 20678</strain>
    </source>
</reference>
<feature type="domain" description="CRISPR type III-associated protein" evidence="2">
    <location>
        <begin position="16"/>
        <end position="223"/>
    </location>
</feature>
<evidence type="ECO:0000259" key="2">
    <source>
        <dbReference type="Pfam" id="PF03787"/>
    </source>
</evidence>
<dbReference type="PANTHER" id="PTHR35579">
    <property type="entry name" value="CRISPR SYSTEM CMS ENDORIBONUCLEASE CSM3"/>
    <property type="match status" value="1"/>
</dbReference>
<dbReference type="GO" id="GO:0051607">
    <property type="term" value="P:defense response to virus"/>
    <property type="evidence" value="ECO:0007669"/>
    <property type="project" value="UniProtKB-KW"/>
</dbReference>
<dbReference type="OrthoDB" id="1063910at2"/>